<dbReference type="Proteomes" id="UP000324252">
    <property type="component" value="Unassembled WGS sequence"/>
</dbReference>
<feature type="chain" id="PRO_5015064498" evidence="1">
    <location>
        <begin position="22"/>
        <end position="247"/>
    </location>
</feature>
<keyword evidence="4" id="KW-1185">Reference proteome</keyword>
<reference evidence="3 4" key="1">
    <citation type="submission" date="2016-11" db="EMBL/GenBank/DDBJ databases">
        <authorList>
            <person name="Varghese N."/>
            <person name="Submissions S."/>
        </authorList>
    </citation>
    <scope>NUCLEOTIDE SEQUENCE [LARGE SCALE GENOMIC DNA]</scope>
    <source>
        <strain evidence="3 4">DSM 29620</strain>
    </source>
</reference>
<feature type="signal peptide" evidence="1">
    <location>
        <begin position="1"/>
        <end position="21"/>
    </location>
</feature>
<dbReference type="RefSeq" id="WP_149787240.1">
    <property type="nucleotide sequence ID" value="NZ_FNIO01000002.1"/>
</dbReference>
<organism evidence="3 4">
    <name type="scientific">Lutimaribacter pacificus</name>
    <dbReference type="NCBI Taxonomy" id="391948"/>
    <lineage>
        <taxon>Bacteria</taxon>
        <taxon>Pseudomonadati</taxon>
        <taxon>Pseudomonadota</taxon>
        <taxon>Alphaproteobacteria</taxon>
        <taxon>Rhodobacterales</taxon>
        <taxon>Roseobacteraceae</taxon>
        <taxon>Lutimaribacter</taxon>
    </lineage>
</organism>
<accession>A0A1H0E716</accession>
<protein>
    <submittedName>
        <fullName evidence="3">Uncharacterized protein YigE, DUF2233 family</fullName>
    </submittedName>
</protein>
<evidence type="ECO:0000313" key="4">
    <source>
        <dbReference type="Proteomes" id="UP000324252"/>
    </source>
</evidence>
<evidence type="ECO:0000313" key="3">
    <source>
        <dbReference type="EMBL" id="SHK55673.1"/>
    </source>
</evidence>
<name>A0A1H0E716_9RHOB</name>
<dbReference type="OrthoDB" id="5515706at2"/>
<evidence type="ECO:0000256" key="1">
    <source>
        <dbReference type="SAM" id="SignalP"/>
    </source>
</evidence>
<dbReference type="AlphaFoldDB" id="A0A1H0E716"/>
<dbReference type="EMBL" id="FQZZ01000006">
    <property type="protein sequence ID" value="SHK55673.1"/>
    <property type="molecule type" value="Genomic_DNA"/>
</dbReference>
<dbReference type="Pfam" id="PF09992">
    <property type="entry name" value="NAGPA"/>
    <property type="match status" value="1"/>
</dbReference>
<dbReference type="InterPro" id="IPR018711">
    <property type="entry name" value="NAGPA"/>
</dbReference>
<proteinExistence type="predicted"/>
<sequence>MTALRAVLGLVFALCATAAFAVDCRDLTHDGNSYSLCTVDTASEDLRLFLDDAEGRKYSHFSTLDQALSQDGRRLSFAMNAGMYHTDRSPVGLYVENGEERMRIITSAGPGNFGLVPNGLLCIGPSRADVIETRAFVTKPRDCRFATQSGPMLVIEGALHPRFLPDSASRYIRNGVGTSDDGRTVHFVISNNPVTFHEFGRLFRDALQTPNALYFDGNISRLHAPQLGRSDPGFRMGPIVGVTEPAG</sequence>
<evidence type="ECO:0000259" key="2">
    <source>
        <dbReference type="Pfam" id="PF09992"/>
    </source>
</evidence>
<gene>
    <name evidence="3" type="ORF">SAMN05444142_106176</name>
</gene>
<feature type="domain" description="Phosphodiester glycosidase" evidence="2">
    <location>
        <begin position="75"/>
        <end position="220"/>
    </location>
</feature>
<keyword evidence="1" id="KW-0732">Signal</keyword>